<dbReference type="Gene3D" id="2.10.109.10">
    <property type="entry name" value="Umud Fragment, subunit A"/>
    <property type="match status" value="1"/>
</dbReference>
<dbReference type="KEGG" id="gyu:FE374_01845"/>
<evidence type="ECO:0000256" key="1">
    <source>
        <dbReference type="ARBA" id="ARBA00000677"/>
    </source>
</evidence>
<proteinExistence type="inferred from homology"/>
<comment type="subcellular location">
    <subcellularLocation>
        <location evidence="2">Cell membrane</location>
        <topology evidence="2">Single-pass type II membrane protein</topology>
    </subcellularLocation>
    <subcellularLocation>
        <location evidence="7">Membrane</location>
        <topology evidence="7">Single-pass type II membrane protein</topology>
    </subcellularLocation>
</comment>
<evidence type="ECO:0000256" key="2">
    <source>
        <dbReference type="ARBA" id="ARBA00004401"/>
    </source>
</evidence>
<dbReference type="NCBIfam" id="TIGR02227">
    <property type="entry name" value="sigpep_I_bact"/>
    <property type="match status" value="1"/>
</dbReference>
<dbReference type="Pfam" id="PF10502">
    <property type="entry name" value="Peptidase_S26"/>
    <property type="match status" value="1"/>
</dbReference>
<dbReference type="OrthoDB" id="9815782at2"/>
<dbReference type="EC" id="3.4.21.89" evidence="4 7"/>
<dbReference type="GO" id="GO:0005886">
    <property type="term" value="C:plasma membrane"/>
    <property type="evidence" value="ECO:0007669"/>
    <property type="project" value="UniProtKB-SubCell"/>
</dbReference>
<evidence type="ECO:0000256" key="5">
    <source>
        <dbReference type="ARBA" id="ARBA00022801"/>
    </source>
</evidence>
<dbReference type="GO" id="GO:0006465">
    <property type="term" value="P:signal peptide processing"/>
    <property type="evidence" value="ECO:0007669"/>
    <property type="project" value="InterPro"/>
</dbReference>
<feature type="active site" evidence="6">
    <location>
        <position position="64"/>
    </location>
</feature>
<dbReference type="InterPro" id="IPR000223">
    <property type="entry name" value="Pept_S26A_signal_pept_1"/>
</dbReference>
<accession>A0A5B8CB16</accession>
<protein>
    <recommendedName>
        <fullName evidence="4 7">Signal peptidase I</fullName>
        <ecNumber evidence="4 7">3.4.21.89</ecNumber>
    </recommendedName>
</protein>
<dbReference type="SUPFAM" id="SSF51306">
    <property type="entry name" value="LexA/Signal peptidase"/>
    <property type="match status" value="1"/>
</dbReference>
<dbReference type="GO" id="GO:0009003">
    <property type="term" value="F:signal peptidase activity"/>
    <property type="evidence" value="ECO:0007669"/>
    <property type="project" value="UniProtKB-EC"/>
</dbReference>
<dbReference type="PROSITE" id="PS00761">
    <property type="entry name" value="SPASE_I_3"/>
    <property type="match status" value="1"/>
</dbReference>
<evidence type="ECO:0000256" key="7">
    <source>
        <dbReference type="RuleBase" id="RU362042"/>
    </source>
</evidence>
<dbReference type="PANTHER" id="PTHR43390">
    <property type="entry name" value="SIGNAL PEPTIDASE I"/>
    <property type="match status" value="1"/>
</dbReference>
<reference evidence="9 10" key="1">
    <citation type="submission" date="2019-05" db="EMBL/GenBank/DDBJ databases">
        <title>Georgenia *** sp. nov., and Georgenia *** sp. nov., isolated from the intestinal contents of plateau pika (Ochotona curzoniae) in the Qinghai-Tibet plateau of China.</title>
        <authorList>
            <person name="Tian Z."/>
        </authorList>
    </citation>
    <scope>NUCLEOTIDE SEQUENCE [LARGE SCALE GENOMIC DNA]</scope>
    <source>
        <strain evidence="9 10">Z443</strain>
    </source>
</reference>
<comment type="similarity">
    <text evidence="3 7">Belongs to the peptidase S26 family.</text>
</comment>
<dbReference type="AlphaFoldDB" id="A0A5B8CB16"/>
<dbReference type="Proteomes" id="UP000314616">
    <property type="component" value="Chromosome"/>
</dbReference>
<evidence type="ECO:0000256" key="6">
    <source>
        <dbReference type="PIRSR" id="PIRSR600223-1"/>
    </source>
</evidence>
<feature type="active site" evidence="6">
    <location>
        <position position="22"/>
    </location>
</feature>
<sequence length="146" mass="15736">MVVLALLVRQFAVTWYPVVSDSMAPTVPTGSHVVVDKLGWRLDGLQHGDVVVLTSPADGTLLVKRVVGRAGDEVRIDDAILVVNDRPVEEPYVDHSRIDATFFGPVTVPADHVFVIGDNRFGSIDSRVFGPVPVPDVVGRVITDLG</sequence>
<feature type="domain" description="Peptidase S26" evidence="8">
    <location>
        <begin position="2"/>
        <end position="142"/>
    </location>
</feature>
<evidence type="ECO:0000313" key="9">
    <source>
        <dbReference type="EMBL" id="QDC26462.1"/>
    </source>
</evidence>
<evidence type="ECO:0000256" key="4">
    <source>
        <dbReference type="ARBA" id="ARBA00013208"/>
    </source>
</evidence>
<dbReference type="GO" id="GO:0004252">
    <property type="term" value="F:serine-type endopeptidase activity"/>
    <property type="evidence" value="ECO:0007669"/>
    <property type="project" value="InterPro"/>
</dbReference>
<keyword evidence="7" id="KW-0645">Protease</keyword>
<dbReference type="PRINTS" id="PR00727">
    <property type="entry name" value="LEADERPTASE"/>
</dbReference>
<comment type="catalytic activity">
    <reaction evidence="1 7">
        <text>Cleavage of hydrophobic, N-terminal signal or leader sequences from secreted and periplasmic proteins.</text>
        <dbReference type="EC" id="3.4.21.89"/>
    </reaction>
</comment>
<dbReference type="EMBL" id="CP040915">
    <property type="protein sequence ID" value="QDC26462.1"/>
    <property type="molecule type" value="Genomic_DNA"/>
</dbReference>
<evidence type="ECO:0000256" key="3">
    <source>
        <dbReference type="ARBA" id="ARBA00009370"/>
    </source>
</evidence>
<dbReference type="InterPro" id="IPR019533">
    <property type="entry name" value="Peptidase_S26"/>
</dbReference>
<name>A0A5B8CB16_9MICO</name>
<evidence type="ECO:0000313" key="10">
    <source>
        <dbReference type="Proteomes" id="UP000314616"/>
    </source>
</evidence>
<evidence type="ECO:0000259" key="8">
    <source>
        <dbReference type="Pfam" id="PF10502"/>
    </source>
</evidence>
<dbReference type="InterPro" id="IPR019758">
    <property type="entry name" value="Pept_S26A_signal_pept_1_CS"/>
</dbReference>
<gene>
    <name evidence="9" type="primary">lepB</name>
    <name evidence="9" type="ORF">FE374_01845</name>
</gene>
<dbReference type="PANTHER" id="PTHR43390:SF1">
    <property type="entry name" value="CHLOROPLAST PROCESSING PEPTIDASE"/>
    <property type="match status" value="1"/>
</dbReference>
<dbReference type="CDD" id="cd06530">
    <property type="entry name" value="S26_SPase_I"/>
    <property type="match status" value="1"/>
</dbReference>
<dbReference type="InterPro" id="IPR036286">
    <property type="entry name" value="LexA/Signal_pep-like_sf"/>
</dbReference>
<organism evidence="9 10">
    <name type="scientific">Georgenia yuyongxinii</name>
    <dbReference type="NCBI Taxonomy" id="2589797"/>
    <lineage>
        <taxon>Bacteria</taxon>
        <taxon>Bacillati</taxon>
        <taxon>Actinomycetota</taxon>
        <taxon>Actinomycetes</taxon>
        <taxon>Micrococcales</taxon>
        <taxon>Bogoriellaceae</taxon>
        <taxon>Georgenia</taxon>
    </lineage>
</organism>
<keyword evidence="5 7" id="KW-0378">Hydrolase</keyword>